<dbReference type="RefSeq" id="WP_179205597.1">
    <property type="nucleotide sequence ID" value="NZ_NIBL01000004.1"/>
</dbReference>
<proteinExistence type="predicted"/>
<evidence type="ECO:0000259" key="3">
    <source>
        <dbReference type="Pfam" id="PF17802"/>
    </source>
</evidence>
<evidence type="ECO:0008006" key="6">
    <source>
        <dbReference type="Google" id="ProtNLM"/>
    </source>
</evidence>
<feature type="non-terminal residue" evidence="4">
    <location>
        <position position="1098"/>
    </location>
</feature>
<dbReference type="EMBL" id="NIBL01000004">
    <property type="protein sequence ID" value="OUZ14559.1"/>
    <property type="molecule type" value="Genomic_DNA"/>
</dbReference>
<dbReference type="Pfam" id="PF08341">
    <property type="entry name" value="TED"/>
    <property type="match status" value="1"/>
</dbReference>
<comment type="caution">
    <text evidence="4">The sequence shown here is derived from an EMBL/GenBank/DDBJ whole genome shotgun (WGS) entry which is preliminary data.</text>
</comment>
<reference evidence="4 5" key="1">
    <citation type="submission" date="2017-05" db="EMBL/GenBank/DDBJ databases">
        <title>The Genome Sequence of Enterococcus faecium 2D5_DIV0622.</title>
        <authorList>
            <consortium name="The Broad Institute Genomics Platform"/>
            <consortium name="The Broad Institute Genomic Center for Infectious Diseases"/>
            <person name="Earl A."/>
            <person name="Manson A."/>
            <person name="Schwartman J."/>
            <person name="Gilmore M."/>
            <person name="Abouelleil A."/>
            <person name="Cao P."/>
            <person name="Chapman S."/>
            <person name="Cusick C."/>
            <person name="Shea T."/>
            <person name="Young S."/>
            <person name="Neafsey D."/>
            <person name="Nusbaum C."/>
            <person name="Birren B."/>
        </authorList>
    </citation>
    <scope>NUCLEOTIDE SEQUENCE [LARGE SCALE GENOMIC DNA]</scope>
    <source>
        <strain evidence="4 5">2D5_DIV0622</strain>
    </source>
</reference>
<feature type="chain" id="PRO_5012600355" description="Prealbumin-like fold domain-containing protein" evidence="1">
    <location>
        <begin position="29"/>
        <end position="1098"/>
    </location>
</feature>
<feature type="domain" description="SpaA-like prealbumin fold" evidence="3">
    <location>
        <begin position="948"/>
        <end position="1025"/>
    </location>
</feature>
<evidence type="ECO:0000313" key="5">
    <source>
        <dbReference type="Proteomes" id="UP000196503"/>
    </source>
</evidence>
<dbReference type="AlphaFoldDB" id="A0A200HQH3"/>
<name>A0A200HQH3_9ENTE</name>
<keyword evidence="1" id="KW-0732">Signal</keyword>
<dbReference type="InterPro" id="IPR013783">
    <property type="entry name" value="Ig-like_fold"/>
</dbReference>
<organism evidence="4 5">
    <name type="scientific">Enterococcus cecorum</name>
    <dbReference type="NCBI Taxonomy" id="44008"/>
    <lineage>
        <taxon>Bacteria</taxon>
        <taxon>Bacillati</taxon>
        <taxon>Bacillota</taxon>
        <taxon>Bacilli</taxon>
        <taxon>Lactobacillales</taxon>
        <taxon>Enterococcaceae</taxon>
        <taxon>Enterococcus</taxon>
    </lineage>
</organism>
<protein>
    <recommendedName>
        <fullName evidence="6">Prealbumin-like fold domain-containing protein</fullName>
    </recommendedName>
</protein>
<dbReference type="Pfam" id="PF17802">
    <property type="entry name" value="SpaA"/>
    <property type="match status" value="5"/>
</dbReference>
<dbReference type="InterPro" id="IPR041033">
    <property type="entry name" value="SpaA_PFL_dom_1"/>
</dbReference>
<feature type="domain" description="SpaA-like prealbumin fold" evidence="3">
    <location>
        <begin position="839"/>
        <end position="913"/>
    </location>
</feature>
<evidence type="ECO:0000256" key="1">
    <source>
        <dbReference type="SAM" id="SignalP"/>
    </source>
</evidence>
<evidence type="ECO:0000259" key="2">
    <source>
        <dbReference type="Pfam" id="PF08341"/>
    </source>
</evidence>
<accession>A0A200HQH3</accession>
<dbReference type="Gene3D" id="2.60.40.10">
    <property type="entry name" value="Immunoglobulins"/>
    <property type="match status" value="6"/>
</dbReference>
<feature type="domain" description="Thioester" evidence="2">
    <location>
        <begin position="301"/>
        <end position="413"/>
    </location>
</feature>
<feature type="domain" description="SpaA-like prealbumin fold" evidence="3">
    <location>
        <begin position="640"/>
        <end position="717"/>
    </location>
</feature>
<dbReference type="InterPro" id="IPR013552">
    <property type="entry name" value="Thioester_dom"/>
</dbReference>
<feature type="domain" description="SpaA-like prealbumin fold" evidence="3">
    <location>
        <begin position="739"/>
        <end position="813"/>
    </location>
</feature>
<sequence>MKKIFLALKATVFFLALCFGCNLKTVLAETDGTVPRFDYGLNLYQFVETNPARNTYNLSGEGAYIEMSPISGGYHWKVTFNKGMLDLIKQGKDPNSKTPVENFRYNSPNYAIAIPKGLSLPKSMKLTVYDKNGRVVNDSEVINNTDSKDSFVSGMKSTKAYSNSWITSPQFIDKNVGVVDSIDDYAEWFFSGKSDYTIDSTSAGVDRPVKDSSGAAISPSAIRDLQAIYAFRGTYNGWSPATGYAAAYTVEFDTALNYSRNLGYSNAKMELLAGMRTRESDWGAASNYIKVAEYSLYDTVWYCYNYDMAVMPSGVAYSEENYDNSWVPNPGFKGNKDTIKWALLLGYPFDAGNMDIMNKYIQEYDADSAYKSFDYGDKYQYAANQFYLDTQDAIWYFTNGRTPMRGNAYRIIEKAQQLAEANTPFPSSVGALYLDNNNSLNDGKKVQNFVSLRAKDTSSKNVNVKFGLKKVDELGNIITNNKAVFSLYKGAFHTDVPSGATLIKAGIETTDEGVTSVINNLDSDTPYTLVETTSPNGYRKTENIVFKIASVYSGDRYSYVYKDSSSDPTSYTYLRPYLDYTERKGFRLEIQSTVTDSKEHAEYEWVPRGVEVLGNNQLMKDIFSFEDTPILKVVNYKKDSLEIEKINPVGKNIAGAKLEIFKNDEKIYEWTSEADQAKKVKLDPGTYKVHEVSAPEGYVNVSDFEFTFSEEGKVEVSNPESAKVIDGKLMIIDQFKKLNVSIKKQDDLGAELKGATLRIIDSQGKEIAKWKSEGMYSVDLIPGVYGFEELEAPVGYLKAPSFKFELAESGKITLLDAKEDFVKCDNNQLIVTDKSEWTDLNVSKRDMNGQEIPGAKIQIKQNEKEIASWISEKDKSHQVKLLPGTYTFHEEVAPNGFLKITDFTFTIDQNGAVIFAPGLKDVEYAEGKLIVTDRIDENPSSNIPTENTITFSKQDVAGKEIEGATIEIKKDNEVVATWVSKANESHKEKLAPGTYTFHEKAAPNGYEVVTDFNFTVAEDGKVTVTETPDAKVADGKLVVTDQVAKKEVVFSKQDVAGKEIEGATIEIKKDNEVVATWVSKANESHKEKLAPGTYTFHE</sequence>
<dbReference type="Proteomes" id="UP000196503">
    <property type="component" value="Unassembled WGS sequence"/>
</dbReference>
<gene>
    <name evidence="4" type="ORF">A5869_002240</name>
</gene>
<feature type="domain" description="SpaA-like prealbumin fold" evidence="3">
    <location>
        <begin position="466"/>
        <end position="549"/>
    </location>
</feature>
<evidence type="ECO:0000313" key="4">
    <source>
        <dbReference type="EMBL" id="OUZ14559.1"/>
    </source>
</evidence>
<feature type="signal peptide" evidence="1">
    <location>
        <begin position="1"/>
        <end position="28"/>
    </location>
</feature>